<dbReference type="AlphaFoldDB" id="A0AA91DC35"/>
<keyword evidence="5" id="KW-1185">Reference proteome</keyword>
<keyword evidence="3" id="KW-0812">Transmembrane</keyword>
<evidence type="ECO:0000313" key="4">
    <source>
        <dbReference type="EMBL" id="OAI24795.1"/>
    </source>
</evidence>
<protein>
    <submittedName>
        <fullName evidence="4">Uncharacterized protein</fullName>
    </submittedName>
</protein>
<evidence type="ECO:0000256" key="3">
    <source>
        <dbReference type="SAM" id="Phobius"/>
    </source>
</evidence>
<sequence length="267" mass="30509">MIPRIQPESTEAEQPPSTQPSQRIDDKVSAPAVQRSQELMTVKPPLISQEQIQLKKQLLTLNRQKKQLEQEASNARRQLDQKQAQLNQTSQPLLKQRLQLEINQINSQLGTLQQNLQNVNQQRQTLMMHITDSSDYQDDTEELTPSGQTGAEGPGRWNPDGRQNYCFIATAAYGSPLAQEVVTLKRFRDRHLLQYSLGRAFVDVYYRYSPPVADYIAQHQSARIATRMLLWPLIAALKHPVLFSLSLLLGLGLCWLRYKKRLAGLKI</sequence>
<gene>
    <name evidence="4" type="ORF">A1356_14990</name>
</gene>
<keyword evidence="3" id="KW-0472">Membrane</keyword>
<organism evidence="4 5">
    <name type="scientific">Methylomonas koyamae</name>
    <dbReference type="NCBI Taxonomy" id="702114"/>
    <lineage>
        <taxon>Bacteria</taxon>
        <taxon>Pseudomonadati</taxon>
        <taxon>Pseudomonadota</taxon>
        <taxon>Gammaproteobacteria</taxon>
        <taxon>Methylococcales</taxon>
        <taxon>Methylococcaceae</taxon>
        <taxon>Methylomonas</taxon>
    </lineage>
</organism>
<keyword evidence="1" id="KW-0175">Coiled coil</keyword>
<dbReference type="NCBIfam" id="NF041770">
    <property type="entry name" value="CFI_box_CTERM"/>
    <property type="match status" value="1"/>
</dbReference>
<feature type="transmembrane region" description="Helical" evidence="3">
    <location>
        <begin position="229"/>
        <end position="256"/>
    </location>
</feature>
<evidence type="ECO:0000256" key="2">
    <source>
        <dbReference type="SAM" id="MobiDB-lite"/>
    </source>
</evidence>
<feature type="region of interest" description="Disordered" evidence="2">
    <location>
        <begin position="135"/>
        <end position="156"/>
    </location>
</feature>
<name>A0AA91DC35_9GAMM</name>
<feature type="region of interest" description="Disordered" evidence="2">
    <location>
        <begin position="1"/>
        <end position="39"/>
    </location>
</feature>
<feature type="coiled-coil region" evidence="1">
    <location>
        <begin position="51"/>
        <end position="122"/>
    </location>
</feature>
<dbReference type="InterPro" id="IPR049886">
    <property type="entry name" value="CFI_box_CTERM_dom"/>
</dbReference>
<dbReference type="Proteomes" id="UP000077734">
    <property type="component" value="Unassembled WGS sequence"/>
</dbReference>
<evidence type="ECO:0000313" key="5">
    <source>
        <dbReference type="Proteomes" id="UP000077734"/>
    </source>
</evidence>
<evidence type="ECO:0000256" key="1">
    <source>
        <dbReference type="SAM" id="Coils"/>
    </source>
</evidence>
<dbReference type="EMBL" id="LUUL01000085">
    <property type="protein sequence ID" value="OAI24795.1"/>
    <property type="molecule type" value="Genomic_DNA"/>
</dbReference>
<reference evidence="4 5" key="1">
    <citation type="submission" date="2016-03" db="EMBL/GenBank/DDBJ databases">
        <authorList>
            <person name="Heylen K."/>
            <person name="De Vos P."/>
            <person name="Vekeman B."/>
        </authorList>
    </citation>
    <scope>NUCLEOTIDE SEQUENCE [LARGE SCALE GENOMIC DNA]</scope>
    <source>
        <strain evidence="4 5">R-49807</strain>
    </source>
</reference>
<keyword evidence="3" id="KW-1133">Transmembrane helix</keyword>
<comment type="caution">
    <text evidence="4">The sequence shown here is derived from an EMBL/GenBank/DDBJ whole genome shotgun (WGS) entry which is preliminary data.</text>
</comment>
<proteinExistence type="predicted"/>
<accession>A0AA91DC35</accession>